<feature type="domain" description="Peptidase S9 prolyl oligopeptidase catalytic" evidence="1">
    <location>
        <begin position="396"/>
        <end position="528"/>
    </location>
</feature>
<dbReference type="InterPro" id="IPR013830">
    <property type="entry name" value="SGNH_hydro"/>
</dbReference>
<organism evidence="3">
    <name type="scientific">Paenibacillus sp. SYP-B3998</name>
    <dbReference type="NCBI Taxonomy" id="2678564"/>
    <lineage>
        <taxon>Bacteria</taxon>
        <taxon>Bacillati</taxon>
        <taxon>Bacillota</taxon>
        <taxon>Bacilli</taxon>
        <taxon>Bacillales</taxon>
        <taxon>Paenibacillaceae</taxon>
        <taxon>Paenibacillus</taxon>
    </lineage>
</organism>
<evidence type="ECO:0000313" key="3">
    <source>
        <dbReference type="EMBL" id="NEW08267.1"/>
    </source>
</evidence>
<dbReference type="GO" id="GO:0006508">
    <property type="term" value="P:proteolysis"/>
    <property type="evidence" value="ECO:0007669"/>
    <property type="project" value="InterPro"/>
</dbReference>
<dbReference type="GO" id="GO:0008236">
    <property type="term" value="F:serine-type peptidase activity"/>
    <property type="evidence" value="ECO:0007669"/>
    <property type="project" value="InterPro"/>
</dbReference>
<dbReference type="InterPro" id="IPR029058">
    <property type="entry name" value="AB_hydrolase_fold"/>
</dbReference>
<dbReference type="SUPFAM" id="SSF52266">
    <property type="entry name" value="SGNH hydrolase"/>
    <property type="match status" value="1"/>
</dbReference>
<dbReference type="Gene3D" id="3.40.50.1110">
    <property type="entry name" value="SGNH hydrolase"/>
    <property type="match status" value="1"/>
</dbReference>
<dbReference type="PANTHER" id="PTHR30383:SF5">
    <property type="entry name" value="SGNH HYDROLASE-TYPE ESTERASE DOMAIN-CONTAINING PROTEIN"/>
    <property type="match status" value="1"/>
</dbReference>
<dbReference type="InterPro" id="IPR051532">
    <property type="entry name" value="Ester_Hydrolysis_Enzymes"/>
</dbReference>
<dbReference type="GO" id="GO:0004622">
    <property type="term" value="F:phosphatidylcholine lysophospholipase activity"/>
    <property type="evidence" value="ECO:0007669"/>
    <property type="project" value="TreeGrafter"/>
</dbReference>
<name>A0A6G4A3N8_9BACL</name>
<protein>
    <submittedName>
        <fullName evidence="3">Prolyl oligopeptidase family serine peptidase</fullName>
    </submittedName>
</protein>
<dbReference type="Gene3D" id="3.40.50.1820">
    <property type="entry name" value="alpha/beta hydrolase"/>
    <property type="match status" value="1"/>
</dbReference>
<comment type="caution">
    <text evidence="3">The sequence shown here is derived from an EMBL/GenBank/DDBJ whole genome shotgun (WGS) entry which is preliminary data.</text>
</comment>
<dbReference type="CDD" id="cd01834">
    <property type="entry name" value="SGNH_hydrolase_like_2"/>
    <property type="match status" value="1"/>
</dbReference>
<dbReference type="InterPro" id="IPR001375">
    <property type="entry name" value="Peptidase_S9_cat"/>
</dbReference>
<dbReference type="EMBL" id="JAAIKC010000008">
    <property type="protein sequence ID" value="NEW08267.1"/>
    <property type="molecule type" value="Genomic_DNA"/>
</dbReference>
<sequence length="545" mass="61752">MPTLINFNSLVPEKQRLTFLGDSITNSGLFIAYMDAYFRQHMPERNITLINLGVNSETVSGLSEPDHPFPRPCLQDRLSTALEQSKPDWVVIGYGMNDGIYSPYSEDHFKAYQEGIRKVVYEVKRRGVKAIVMTPPPFDAASFEGELILSGSYSWKTPYRSYNEVLKRYADWLLSLGNEVDGIVDIYQPLLQSVEAERRKDPSYLSGDGIHPNAKGHWVMAKILLGELFNITLAREPAYVEKPEEDAFFTIVQNRHSILSAAWKEHVGHTNPNKDEALPLHEAILRSAEMDEQIGHLLKEQSDAIMEQPFENGAVRKDFYLNGREAVLICPQTPAPGRPWVWRAEFLGAFDYADRALLEEGWHLAYYRLSHMFGCPYAISLMHHFQQHLEISYNLSPRAVMFGFSRGGLYAMNYAAAYPNNVRLLYLDAPVLDIRSWPGGKGQGQGSPKDWEKCLAIYGINDETAKGFYGNPLDHIDKIASALLPIMVVVGDRDRVVPFEENTAILEARIRSLKGNIQVLVKPGIDHHPHSLEDPEPIIEFIKKH</sequence>
<gene>
    <name evidence="3" type="ORF">GK047_19890</name>
</gene>
<evidence type="ECO:0000259" key="2">
    <source>
        <dbReference type="Pfam" id="PF13472"/>
    </source>
</evidence>
<dbReference type="PANTHER" id="PTHR30383">
    <property type="entry name" value="THIOESTERASE 1/PROTEASE 1/LYSOPHOSPHOLIPASE L1"/>
    <property type="match status" value="1"/>
</dbReference>
<dbReference type="Pfam" id="PF00326">
    <property type="entry name" value="Peptidase_S9"/>
    <property type="match status" value="1"/>
</dbReference>
<dbReference type="AlphaFoldDB" id="A0A6G4A3N8"/>
<dbReference type="InterPro" id="IPR036514">
    <property type="entry name" value="SGNH_hydro_sf"/>
</dbReference>
<evidence type="ECO:0000259" key="1">
    <source>
        <dbReference type="Pfam" id="PF00326"/>
    </source>
</evidence>
<feature type="domain" description="SGNH hydrolase-type esterase" evidence="2">
    <location>
        <begin position="19"/>
        <end position="218"/>
    </location>
</feature>
<proteinExistence type="predicted"/>
<dbReference type="Pfam" id="PF13472">
    <property type="entry name" value="Lipase_GDSL_2"/>
    <property type="match status" value="1"/>
</dbReference>
<dbReference type="SUPFAM" id="SSF53474">
    <property type="entry name" value="alpha/beta-Hydrolases"/>
    <property type="match status" value="1"/>
</dbReference>
<accession>A0A6G4A3N8</accession>
<reference evidence="3" key="1">
    <citation type="submission" date="2020-02" db="EMBL/GenBank/DDBJ databases">
        <authorList>
            <person name="Shen X.-R."/>
            <person name="Zhang Y.-X."/>
        </authorList>
    </citation>
    <scope>NUCLEOTIDE SEQUENCE</scope>
    <source>
        <strain evidence="3">SYP-B3998</strain>
    </source>
</reference>
<dbReference type="RefSeq" id="WP_163950718.1">
    <property type="nucleotide sequence ID" value="NZ_JAAIKC010000008.1"/>
</dbReference>